<keyword evidence="1" id="KW-0812">Transmembrane</keyword>
<sequence>MFFFRKRFWKRVGFGFLFLVGVFIVAYVGLSLWANRLSARLEKLRSAGEPTCIVELAPPPVPGEENGAAYMAKIGPEIEAFAKDHGRFFKTPLGESYVEKDDKGEQPSAEEIAAIRTILDRYPTIEPALQEAVDCTSYASQLDYSLDYQPFLQTLLNKAQNVRACARMLDWKSRVLLAEENVEGAVQAGLLVMQLSRLQEQEPALVNGLVAVALRYNAISIINRALRSGPIGDESRISLGIELAKYDELDWFVRTMKSERALNLSAAIDLFPHFPVTWQGTILQADMIDFYNNYLPLAAKPMYLSSKEFSALEHESYSTPISNSLIQLLFPAIESGHEAANRDLALIRCLRVLNALQAYKEAHGVEATNLSDLDLPDSATIDPFDGKPLKLKWTDEGWIIYSAYKDGVDDGGVFDEEQDVGLGPMGLLP</sequence>
<reference evidence="2 3" key="1">
    <citation type="submission" date="2019-02" db="EMBL/GenBank/DDBJ databases">
        <title>Deep-cultivation of Planctomycetes and their phenomic and genomic characterization uncovers novel biology.</title>
        <authorList>
            <person name="Wiegand S."/>
            <person name="Jogler M."/>
            <person name="Boedeker C."/>
            <person name="Pinto D."/>
            <person name="Vollmers J."/>
            <person name="Rivas-Marin E."/>
            <person name="Kohn T."/>
            <person name="Peeters S.H."/>
            <person name="Heuer A."/>
            <person name="Rast P."/>
            <person name="Oberbeckmann S."/>
            <person name="Bunk B."/>
            <person name="Jeske O."/>
            <person name="Meyerdierks A."/>
            <person name="Storesund J.E."/>
            <person name="Kallscheuer N."/>
            <person name="Luecker S."/>
            <person name="Lage O.M."/>
            <person name="Pohl T."/>
            <person name="Merkel B.J."/>
            <person name="Hornburger P."/>
            <person name="Mueller R.-W."/>
            <person name="Bruemmer F."/>
            <person name="Labrenz M."/>
            <person name="Spormann A.M."/>
            <person name="Op Den Camp H."/>
            <person name="Overmann J."/>
            <person name="Amann R."/>
            <person name="Jetten M.S.M."/>
            <person name="Mascher T."/>
            <person name="Medema M.H."/>
            <person name="Devos D.P."/>
            <person name="Kaster A.-K."/>
            <person name="Ovreas L."/>
            <person name="Rohde M."/>
            <person name="Galperin M.Y."/>
            <person name="Jogler C."/>
        </authorList>
    </citation>
    <scope>NUCLEOTIDE SEQUENCE [LARGE SCALE GENOMIC DNA]</scope>
    <source>
        <strain evidence="2 3">Pla144</strain>
    </source>
</reference>
<evidence type="ECO:0000313" key="3">
    <source>
        <dbReference type="Proteomes" id="UP000318437"/>
    </source>
</evidence>
<protein>
    <recommendedName>
        <fullName evidence="4">Bacterial type II secretion system protein G</fullName>
    </recommendedName>
</protein>
<keyword evidence="1" id="KW-1133">Transmembrane helix</keyword>
<evidence type="ECO:0000256" key="1">
    <source>
        <dbReference type="SAM" id="Phobius"/>
    </source>
</evidence>
<dbReference type="AlphaFoldDB" id="A0A5C6CIA0"/>
<dbReference type="EMBL" id="SJPS01000005">
    <property type="protein sequence ID" value="TWU24533.1"/>
    <property type="molecule type" value="Genomic_DNA"/>
</dbReference>
<keyword evidence="3" id="KW-1185">Reference proteome</keyword>
<name>A0A5C6CIA0_9BACT</name>
<gene>
    <name evidence="2" type="ORF">Pla144_34170</name>
</gene>
<comment type="caution">
    <text evidence="2">The sequence shown here is derived from an EMBL/GenBank/DDBJ whole genome shotgun (WGS) entry which is preliminary data.</text>
</comment>
<evidence type="ECO:0008006" key="4">
    <source>
        <dbReference type="Google" id="ProtNLM"/>
    </source>
</evidence>
<accession>A0A5C6CIA0</accession>
<dbReference type="OrthoDB" id="274376at2"/>
<keyword evidence="1" id="KW-0472">Membrane</keyword>
<proteinExistence type="predicted"/>
<organism evidence="2 3">
    <name type="scientific">Bythopirellula polymerisocia</name>
    <dbReference type="NCBI Taxonomy" id="2528003"/>
    <lineage>
        <taxon>Bacteria</taxon>
        <taxon>Pseudomonadati</taxon>
        <taxon>Planctomycetota</taxon>
        <taxon>Planctomycetia</taxon>
        <taxon>Pirellulales</taxon>
        <taxon>Lacipirellulaceae</taxon>
        <taxon>Bythopirellula</taxon>
    </lineage>
</organism>
<evidence type="ECO:0000313" key="2">
    <source>
        <dbReference type="EMBL" id="TWU24533.1"/>
    </source>
</evidence>
<dbReference type="Proteomes" id="UP000318437">
    <property type="component" value="Unassembled WGS sequence"/>
</dbReference>
<feature type="transmembrane region" description="Helical" evidence="1">
    <location>
        <begin position="12"/>
        <end position="34"/>
    </location>
</feature>
<dbReference type="RefSeq" id="WP_146451774.1">
    <property type="nucleotide sequence ID" value="NZ_SJPS01000005.1"/>
</dbReference>